<evidence type="ECO:0000259" key="3">
    <source>
        <dbReference type="PROSITE" id="PS50206"/>
    </source>
</evidence>
<dbReference type="PANTHER" id="PTHR11364:SF27">
    <property type="entry name" value="SULFURTRANSFERASE"/>
    <property type="match status" value="1"/>
</dbReference>
<dbReference type="InterPro" id="IPR045078">
    <property type="entry name" value="TST/MPST-like"/>
</dbReference>
<name>A0ABT3L3J5_9CYAN</name>
<dbReference type="PANTHER" id="PTHR11364">
    <property type="entry name" value="THIOSULFATE SULFERTANSFERASE"/>
    <property type="match status" value="1"/>
</dbReference>
<dbReference type="InterPro" id="IPR036873">
    <property type="entry name" value="Rhodanese-like_dom_sf"/>
</dbReference>
<sequence length="278" mass="30994">MNPVVSAEWLVNQLDNPQIAIADCRFQLANPQWGRNQYQESHILGAYYLDLNLDLSAPVGQSMRGTHGGRHPLPDSASFAAKMAQMGVEWGETWVIAYDDSAMGFAARLWWLLRYFGHEQVAILDGGWSGWLNQSYPVTADCPPPQTGTFIPQAQSHWVVDYQTVLTRKDQPTVTLIDSRDGDRYRGEREPIDPQAGHIPGAVNIPWREVCTADGHIRPLAEQQQRWQTIGTEQEIIVYCGSGVTACVNLLSLELAGIPNAKLYVGGWSDWCSYHLSA</sequence>
<evidence type="ECO:0000313" key="4">
    <source>
        <dbReference type="EMBL" id="MCW6036079.1"/>
    </source>
</evidence>
<dbReference type="PROSITE" id="PS50206">
    <property type="entry name" value="RHODANESE_3"/>
    <property type="match status" value="2"/>
</dbReference>
<comment type="caution">
    <text evidence="4">The sequence shown here is derived from an EMBL/GenBank/DDBJ whole genome shotgun (WGS) entry which is preliminary data.</text>
</comment>
<dbReference type="Pfam" id="PF00581">
    <property type="entry name" value="Rhodanese"/>
    <property type="match status" value="2"/>
</dbReference>
<keyword evidence="1" id="KW-0808">Transferase</keyword>
<dbReference type="SMART" id="SM00450">
    <property type="entry name" value="RHOD"/>
    <property type="match status" value="2"/>
</dbReference>
<dbReference type="InterPro" id="IPR001763">
    <property type="entry name" value="Rhodanese-like_dom"/>
</dbReference>
<accession>A0ABT3L3J5</accession>
<dbReference type="RefSeq" id="WP_265263815.1">
    <property type="nucleotide sequence ID" value="NZ_JAIHOM010000027.1"/>
</dbReference>
<organism evidence="4 5">
    <name type="scientific">Spirulina subsalsa FACHB-351</name>
    <dbReference type="NCBI Taxonomy" id="234711"/>
    <lineage>
        <taxon>Bacteria</taxon>
        <taxon>Bacillati</taxon>
        <taxon>Cyanobacteriota</taxon>
        <taxon>Cyanophyceae</taxon>
        <taxon>Spirulinales</taxon>
        <taxon>Spirulinaceae</taxon>
        <taxon>Spirulina</taxon>
    </lineage>
</organism>
<gene>
    <name evidence="4" type="ORF">K4A83_07310</name>
</gene>
<keyword evidence="5" id="KW-1185">Reference proteome</keyword>
<evidence type="ECO:0000313" key="5">
    <source>
        <dbReference type="Proteomes" id="UP001526426"/>
    </source>
</evidence>
<feature type="domain" description="Rhodanese" evidence="3">
    <location>
        <begin position="170"/>
        <end position="273"/>
    </location>
</feature>
<dbReference type="CDD" id="cd01449">
    <property type="entry name" value="TST_Repeat_2"/>
    <property type="match status" value="1"/>
</dbReference>
<evidence type="ECO:0000256" key="1">
    <source>
        <dbReference type="ARBA" id="ARBA00022679"/>
    </source>
</evidence>
<proteinExistence type="predicted"/>
<keyword evidence="2" id="KW-0677">Repeat</keyword>
<dbReference type="EMBL" id="JAIHOM010000027">
    <property type="protein sequence ID" value="MCW6036079.1"/>
    <property type="molecule type" value="Genomic_DNA"/>
</dbReference>
<dbReference type="CDD" id="cd01448">
    <property type="entry name" value="TST_Repeat_1"/>
    <property type="match status" value="1"/>
</dbReference>
<reference evidence="4 5" key="1">
    <citation type="submission" date="2021-08" db="EMBL/GenBank/DDBJ databases">
        <title>Draft genome sequence of Spirulina subsalsa with high tolerance to salinity and hype-accumulation of phycocyanin.</title>
        <authorList>
            <person name="Pei H."/>
            <person name="Jiang L."/>
        </authorList>
    </citation>
    <scope>NUCLEOTIDE SEQUENCE [LARGE SCALE GENOMIC DNA]</scope>
    <source>
        <strain evidence="4 5">FACHB-351</strain>
    </source>
</reference>
<dbReference type="Proteomes" id="UP001526426">
    <property type="component" value="Unassembled WGS sequence"/>
</dbReference>
<dbReference type="SUPFAM" id="SSF52821">
    <property type="entry name" value="Rhodanese/Cell cycle control phosphatase"/>
    <property type="match status" value="2"/>
</dbReference>
<protein>
    <submittedName>
        <fullName evidence="4">Sulfurtransferase</fullName>
    </submittedName>
</protein>
<feature type="domain" description="Rhodanese" evidence="3">
    <location>
        <begin position="15"/>
        <end position="140"/>
    </location>
</feature>
<evidence type="ECO:0000256" key="2">
    <source>
        <dbReference type="ARBA" id="ARBA00022737"/>
    </source>
</evidence>
<dbReference type="Gene3D" id="3.40.250.10">
    <property type="entry name" value="Rhodanese-like domain"/>
    <property type="match status" value="2"/>
</dbReference>